<dbReference type="PANTHER" id="PTHR16504">
    <property type="entry name" value="5'(3')-DEOXYRIBONUCLEOTIDASE"/>
    <property type="match status" value="1"/>
</dbReference>
<name>A0A9X9Q7N2_GULGU</name>
<dbReference type="SUPFAM" id="SSF56784">
    <property type="entry name" value="HAD-like"/>
    <property type="match status" value="1"/>
</dbReference>
<keyword evidence="3" id="KW-1185">Reference proteome</keyword>
<gene>
    <name evidence="2" type="ORF">BN2614_LOCUS2</name>
</gene>
<dbReference type="Proteomes" id="UP000269945">
    <property type="component" value="Unassembled WGS sequence"/>
</dbReference>
<sequence length="183" mass="20739">MACWPTSRPASLGRLLQPPRGATGGTGNATWIPSTKSSTEPFGGSQQTKWQVSETQGFFLDLEPISEALETMQEMNNMLDTEVFICNSPLMKYELDEKYHWVENQLGPQSESEMRDKSVVLGYLIIGNKDTIQSQEETPIWEHILFTCCHTRIWPCPPTRRQLLSGSNSWRQIIDSKQGDSGW</sequence>
<dbReference type="EMBL" id="CYRY02043521">
    <property type="protein sequence ID" value="VCX37969.1"/>
    <property type="molecule type" value="Genomic_DNA"/>
</dbReference>
<dbReference type="PANTHER" id="PTHR16504:SF5">
    <property type="entry name" value="5'(3')-DEOXYRIBONUCLEOTIDASE, CYTOSOLIC TYPE"/>
    <property type="match status" value="1"/>
</dbReference>
<dbReference type="GO" id="GO:0005739">
    <property type="term" value="C:mitochondrion"/>
    <property type="evidence" value="ECO:0007669"/>
    <property type="project" value="TreeGrafter"/>
</dbReference>
<dbReference type="AlphaFoldDB" id="A0A9X9Q7N2"/>
<dbReference type="GO" id="GO:0008253">
    <property type="term" value="F:5'-nucleotidase activity"/>
    <property type="evidence" value="ECO:0007669"/>
    <property type="project" value="TreeGrafter"/>
</dbReference>
<feature type="compositionally biased region" description="Polar residues" evidence="1">
    <location>
        <begin position="28"/>
        <end position="45"/>
    </location>
</feature>
<organism evidence="2 3">
    <name type="scientific">Gulo gulo</name>
    <name type="common">Wolverine</name>
    <name type="synonym">Gluton</name>
    <dbReference type="NCBI Taxonomy" id="48420"/>
    <lineage>
        <taxon>Eukaryota</taxon>
        <taxon>Metazoa</taxon>
        <taxon>Chordata</taxon>
        <taxon>Craniata</taxon>
        <taxon>Vertebrata</taxon>
        <taxon>Euteleostomi</taxon>
        <taxon>Mammalia</taxon>
        <taxon>Eutheria</taxon>
        <taxon>Laurasiatheria</taxon>
        <taxon>Carnivora</taxon>
        <taxon>Caniformia</taxon>
        <taxon>Musteloidea</taxon>
        <taxon>Mustelidae</taxon>
        <taxon>Guloninae</taxon>
        <taxon>Gulo</taxon>
    </lineage>
</organism>
<evidence type="ECO:0000256" key="1">
    <source>
        <dbReference type="SAM" id="MobiDB-lite"/>
    </source>
</evidence>
<accession>A0A9X9Q7N2</accession>
<dbReference type="GO" id="GO:0009223">
    <property type="term" value="P:pyrimidine deoxyribonucleotide catabolic process"/>
    <property type="evidence" value="ECO:0007669"/>
    <property type="project" value="TreeGrafter"/>
</dbReference>
<proteinExistence type="predicted"/>
<dbReference type="InterPro" id="IPR036412">
    <property type="entry name" value="HAD-like_sf"/>
</dbReference>
<protein>
    <submittedName>
        <fullName evidence="2">Uncharacterized protein</fullName>
    </submittedName>
</protein>
<dbReference type="Gene3D" id="3.40.50.1000">
    <property type="entry name" value="HAD superfamily/HAD-like"/>
    <property type="match status" value="1"/>
</dbReference>
<dbReference type="InterPro" id="IPR023214">
    <property type="entry name" value="HAD_sf"/>
</dbReference>
<comment type="caution">
    <text evidence="2">The sequence shown here is derived from an EMBL/GenBank/DDBJ whole genome shotgun (WGS) entry which is preliminary data.</text>
</comment>
<feature type="region of interest" description="Disordered" evidence="1">
    <location>
        <begin position="1"/>
        <end position="45"/>
    </location>
</feature>
<reference evidence="2 3" key="1">
    <citation type="submission" date="2018-10" db="EMBL/GenBank/DDBJ databases">
        <authorList>
            <person name="Ekblom R."/>
            <person name="Jareborg N."/>
        </authorList>
    </citation>
    <scope>NUCLEOTIDE SEQUENCE [LARGE SCALE GENOMIC DNA]</scope>
    <source>
        <tissue evidence="2">Muscle</tissue>
    </source>
</reference>
<evidence type="ECO:0000313" key="2">
    <source>
        <dbReference type="EMBL" id="VCX37969.1"/>
    </source>
</evidence>
<evidence type="ECO:0000313" key="3">
    <source>
        <dbReference type="Proteomes" id="UP000269945"/>
    </source>
</evidence>